<protein>
    <submittedName>
        <fullName evidence="2">Uncharacterized protein</fullName>
    </submittedName>
</protein>
<keyword evidence="3" id="KW-1185">Reference proteome</keyword>
<evidence type="ECO:0000313" key="3">
    <source>
        <dbReference type="Proteomes" id="UP000325395"/>
    </source>
</evidence>
<gene>
    <name evidence="2" type="ORF">BDV36DRAFT_269601</name>
</gene>
<evidence type="ECO:0000256" key="1">
    <source>
        <dbReference type="SAM" id="Phobius"/>
    </source>
</evidence>
<reference evidence="2 3" key="1">
    <citation type="submission" date="2019-04" db="EMBL/GenBank/DDBJ databases">
        <authorList>
            <consortium name="DOE Joint Genome Institute"/>
            <person name="Mondo S."/>
            <person name="Kjaerbolling I."/>
            <person name="Vesth T."/>
            <person name="Frisvad J.C."/>
            <person name="Nybo J.L."/>
            <person name="Theobald S."/>
            <person name="Kildgaard S."/>
            <person name="Isbrandt T."/>
            <person name="Kuo A."/>
            <person name="Sato A."/>
            <person name="Lyhne E.K."/>
            <person name="Kogle M.E."/>
            <person name="Wiebenga A."/>
            <person name="Kun R.S."/>
            <person name="Lubbers R.J."/>
            <person name="Makela M.R."/>
            <person name="Barry K."/>
            <person name="Chovatia M."/>
            <person name="Clum A."/>
            <person name="Daum C."/>
            <person name="Haridas S."/>
            <person name="He G."/>
            <person name="LaButti K."/>
            <person name="Lipzen A."/>
            <person name="Riley R."/>
            <person name="Salamov A."/>
            <person name="Simmons B.A."/>
            <person name="Magnuson J.K."/>
            <person name="Henrissat B."/>
            <person name="Mortensen U.H."/>
            <person name="Larsen T.O."/>
            <person name="Devries R.P."/>
            <person name="Grigoriev I.V."/>
            <person name="Machida M."/>
            <person name="Baker S.E."/>
            <person name="Andersen M.R."/>
            <person name="Cantor M.N."/>
            <person name="Hua S.X."/>
        </authorList>
    </citation>
    <scope>NUCLEOTIDE SEQUENCE [LARGE SCALE GENOMIC DNA]</scope>
    <source>
        <strain evidence="2 3">CBS 117616</strain>
    </source>
</reference>
<keyword evidence="1" id="KW-0812">Transmembrane</keyword>
<proteinExistence type="predicted"/>
<sequence length="70" mass="8321">MAIISLHTFAWDPPVIIVWFYLFWFILRFSCFNLPSILTHFLNHSIFKIIVTGNMNPDTFKRYRCPKAGI</sequence>
<keyword evidence="1" id="KW-0472">Membrane</keyword>
<accession>A0ABQ6WC73</accession>
<name>A0ABQ6WC73_9EURO</name>
<feature type="transmembrane region" description="Helical" evidence="1">
    <location>
        <begin position="16"/>
        <end position="38"/>
    </location>
</feature>
<dbReference type="Proteomes" id="UP000325395">
    <property type="component" value="Unassembled WGS sequence"/>
</dbReference>
<organism evidence="2 3">
    <name type="scientific">Aspergillus pseudocaelatus</name>
    <dbReference type="NCBI Taxonomy" id="1825620"/>
    <lineage>
        <taxon>Eukaryota</taxon>
        <taxon>Fungi</taxon>
        <taxon>Dikarya</taxon>
        <taxon>Ascomycota</taxon>
        <taxon>Pezizomycotina</taxon>
        <taxon>Eurotiomycetes</taxon>
        <taxon>Eurotiomycetidae</taxon>
        <taxon>Eurotiales</taxon>
        <taxon>Aspergillaceae</taxon>
        <taxon>Aspergillus</taxon>
        <taxon>Aspergillus subgen. Circumdati</taxon>
    </lineage>
</organism>
<dbReference type="EMBL" id="ML735816">
    <property type="protein sequence ID" value="KAE8413041.1"/>
    <property type="molecule type" value="Genomic_DNA"/>
</dbReference>
<evidence type="ECO:0000313" key="2">
    <source>
        <dbReference type="EMBL" id="KAE8413041.1"/>
    </source>
</evidence>
<keyword evidence="1" id="KW-1133">Transmembrane helix</keyword>